<dbReference type="RefSeq" id="NP_820928.1">
    <property type="nucleotide sequence ID" value="NC_002971.4"/>
</dbReference>
<dbReference type="EnsemblBacteria" id="AAO91442">
    <property type="protein sequence ID" value="AAO91442"/>
    <property type="gene ID" value="CBU_1953"/>
</dbReference>
<keyword evidence="3" id="KW-1185">Reference proteome</keyword>
<evidence type="ECO:0000313" key="3">
    <source>
        <dbReference type="Proteomes" id="UP000002671"/>
    </source>
</evidence>
<evidence type="ECO:0000256" key="1">
    <source>
        <dbReference type="SAM" id="MobiDB-lite"/>
    </source>
</evidence>
<accession>Q83AE8</accession>
<feature type="region of interest" description="Disordered" evidence="1">
    <location>
        <begin position="164"/>
        <end position="189"/>
    </location>
</feature>
<evidence type="ECO:0000313" key="2">
    <source>
        <dbReference type="EMBL" id="AAO91442.1"/>
    </source>
</evidence>
<sequence>MFSYLSTCRAFPDLKKIINSRSTDAFLRGLARAMSSKMFIELMGKLAGYEETMAGNICSIPVFAITAYTSYVGTQWWSNDPRELRSYVANRSSLYQTFLRILDALFRGIARGDTMSTVILLIGTLNSNLLPLAGVLAVVTAGGGAFTSYNRTFSRTEYVRLMPRESDSDSEDVFSPYSPLSPFEQSTLP</sequence>
<proteinExistence type="predicted"/>
<organism evidence="2 3">
    <name type="scientific">Coxiella burnetii (strain RSA 493 / Nine Mile phase I)</name>
    <dbReference type="NCBI Taxonomy" id="227377"/>
    <lineage>
        <taxon>Bacteria</taxon>
        <taxon>Pseudomonadati</taxon>
        <taxon>Pseudomonadota</taxon>
        <taxon>Gammaproteobacteria</taxon>
        <taxon>Legionellales</taxon>
        <taxon>Coxiellaceae</taxon>
        <taxon>Coxiella</taxon>
    </lineage>
</organism>
<protein>
    <submittedName>
        <fullName evidence="2">Hypothetical membrane spanning protein</fullName>
    </submittedName>
</protein>
<dbReference type="PATRIC" id="fig|227377.7.peg.1939"/>
<name>Q83AE8_COXBU</name>
<dbReference type="Proteomes" id="UP000002671">
    <property type="component" value="Chromosome"/>
</dbReference>
<dbReference type="RefSeq" id="WP_010958563.1">
    <property type="nucleotide sequence ID" value="NC_002971.4"/>
</dbReference>
<dbReference type="HOGENOM" id="CLU_1432367_0_0_6"/>
<reference evidence="2 3" key="1">
    <citation type="journal article" date="2003" name="Proc. Natl. Acad. Sci. U.S.A.">
        <title>Complete genome sequence of the Q-fever pathogen, Coxiella burnetii.</title>
        <authorList>
            <person name="Seshadri R."/>
            <person name="Paulsen I.T."/>
            <person name="Eisen J.A."/>
            <person name="Read T.D."/>
            <person name="Nelson K.E."/>
            <person name="Nelson W.C."/>
            <person name="Ward N.L."/>
            <person name="Tettelin H."/>
            <person name="Davidsen T.M."/>
            <person name="Beanan M.J."/>
            <person name="Deboy R.T."/>
            <person name="Daugherty S.C."/>
            <person name="Brinkac L.M."/>
            <person name="Madupu R."/>
            <person name="Dodson R.J."/>
            <person name="Khouri H.M."/>
            <person name="Lee K.H."/>
            <person name="Carty H.A."/>
            <person name="Scanlan D."/>
            <person name="Heinzen R.A."/>
            <person name="Thompson H.A."/>
            <person name="Samuel J.E."/>
            <person name="Fraser C.M."/>
            <person name="Heidelberg J.F."/>
        </authorList>
    </citation>
    <scope>NUCLEOTIDE SEQUENCE [LARGE SCALE GENOMIC DNA]</scope>
    <source>
        <strain evidence="3">RSA 493 / Nine Mile phase I</strain>
    </source>
</reference>
<dbReference type="KEGG" id="cbu:CBU_1953"/>
<gene>
    <name evidence="2" type="ordered locus">CBU_1953</name>
</gene>
<dbReference type="AlphaFoldDB" id="Q83AE8"/>
<dbReference type="GeneID" id="1209866"/>
<reference evidence="2 3" key="2">
    <citation type="journal article" date="2009" name="Infect. Immun.">
        <title>Comparative genomics reveal extensive transposon-mediated genomic plasticity and diversity among potential effector proteins within the genus Coxiella.</title>
        <authorList>
            <person name="Beare P.A."/>
            <person name="Unsworth N."/>
            <person name="Andoh M."/>
            <person name="Voth D.E."/>
            <person name="Omsland A."/>
            <person name="Gilk S.D."/>
            <person name="Williams K.P."/>
            <person name="Sobral B.W."/>
            <person name="Kupko J.J.III."/>
            <person name="Porcella S.F."/>
            <person name="Samuel J.E."/>
            <person name="Heinzen R.A."/>
        </authorList>
    </citation>
    <scope>NUCLEOTIDE SEQUENCE [LARGE SCALE GENOMIC DNA]</scope>
    <source>
        <strain evidence="3">RSA 493 / Nine Mile phase I</strain>
    </source>
</reference>
<dbReference type="EMBL" id="AE016828">
    <property type="protein sequence ID" value="AAO91442.1"/>
    <property type="molecule type" value="Genomic_DNA"/>
</dbReference>